<proteinExistence type="predicted"/>
<sequence length="311" mass="33842">MSTQNKAEEGRCWLRACSLVVGGNSGSGLDLCELRITFKTKKGDMETPNSAEINVYNLSEATASKIQREFTQVVLSAGYVGNSGLIFRGNIRQVRTWRENGVDTVLAILAADGDRAYNFATVATTLAAGSMPADRVRVCQGSMAAKGTEAGYTPDLGGQALPRGVVMYGMARQYMRDEAQNTGTDWSIQDGKVQMVPRKGYLPGQAVLLTHETGLVGTPEQTQEGITVRSLLLPNLRIGGRIKLDNKSVKRMQSPLKMAAGQTAPRLNDDGVYRILKVEFSGDTRGNDWYADMLCVGVDDTLRIPLDQIRQ</sequence>
<dbReference type="EMBL" id="FLUP01000001">
    <property type="protein sequence ID" value="SBW10184.1"/>
    <property type="molecule type" value="Genomic_DNA"/>
</dbReference>
<organism evidence="1">
    <name type="scientific">uncultured Desulfovibrio sp</name>
    <dbReference type="NCBI Taxonomy" id="167968"/>
    <lineage>
        <taxon>Bacteria</taxon>
        <taxon>Pseudomonadati</taxon>
        <taxon>Thermodesulfobacteriota</taxon>
        <taxon>Desulfovibrionia</taxon>
        <taxon>Desulfovibrionales</taxon>
        <taxon>Desulfovibrionaceae</taxon>
        <taxon>Desulfovibrio</taxon>
        <taxon>environmental samples</taxon>
    </lineage>
</organism>
<evidence type="ECO:0008006" key="2">
    <source>
        <dbReference type="Google" id="ProtNLM"/>
    </source>
</evidence>
<name>A0A212KEM0_9BACT</name>
<protein>
    <recommendedName>
        <fullName evidence="2">Bacteriophage protein</fullName>
    </recommendedName>
</protein>
<dbReference type="NCBIfam" id="NF047561">
    <property type="entry name" value="orf58_phage_fam"/>
    <property type="match status" value="1"/>
</dbReference>
<evidence type="ECO:0000313" key="1">
    <source>
        <dbReference type="EMBL" id="SBW10184.1"/>
    </source>
</evidence>
<dbReference type="AlphaFoldDB" id="A0A212KEM0"/>
<reference evidence="1" key="1">
    <citation type="submission" date="2016-04" db="EMBL/GenBank/DDBJ databases">
        <authorList>
            <person name="Evans L.H."/>
            <person name="Alamgir A."/>
            <person name="Owens N."/>
            <person name="Weber N.D."/>
            <person name="Virtaneva K."/>
            <person name="Barbian K."/>
            <person name="Babar A."/>
            <person name="Rosenke K."/>
        </authorList>
    </citation>
    <scope>NUCLEOTIDE SEQUENCE</scope>
    <source>
        <strain evidence="1">92-2</strain>
    </source>
</reference>
<accession>A0A212KEM0</accession>
<gene>
    <name evidence="1" type="ORF">KM92DES2_12913</name>
</gene>
<dbReference type="RefSeq" id="WP_296937020.1">
    <property type="nucleotide sequence ID" value="NZ_LT598928.1"/>
</dbReference>